<dbReference type="Gene3D" id="1.10.390.10">
    <property type="entry name" value="Neutral Protease Domain 2"/>
    <property type="match status" value="1"/>
</dbReference>
<dbReference type="Pfam" id="PF01447">
    <property type="entry name" value="Peptidase_M4"/>
    <property type="match status" value="1"/>
</dbReference>
<feature type="domain" description="SGNH hydrolase-type esterase" evidence="11">
    <location>
        <begin position="74"/>
        <end position="251"/>
    </location>
</feature>
<accession>A0A5M8QFE0</accession>
<feature type="domain" description="Peptidase M4" evidence="9">
    <location>
        <begin position="374"/>
        <end position="450"/>
    </location>
</feature>
<dbReference type="PANTHER" id="PTHR43579:SF1">
    <property type="entry name" value="NEUTRAL METALLOPROTEINASE"/>
    <property type="match status" value="1"/>
</dbReference>
<dbReference type="CDD" id="cd01836">
    <property type="entry name" value="FeeA_FeeB_like"/>
    <property type="match status" value="1"/>
</dbReference>
<evidence type="ECO:0000256" key="3">
    <source>
        <dbReference type="ARBA" id="ARBA00022723"/>
    </source>
</evidence>
<dbReference type="EMBL" id="VOIR01000013">
    <property type="protein sequence ID" value="KAA6433633.1"/>
    <property type="molecule type" value="Genomic_DNA"/>
</dbReference>
<feature type="region of interest" description="Disordered" evidence="8">
    <location>
        <begin position="318"/>
        <end position="368"/>
    </location>
</feature>
<comment type="caution">
    <text evidence="12">The sequence shown here is derived from an EMBL/GenBank/DDBJ whole genome shotgun (WGS) entry which is preliminary data.</text>
</comment>
<feature type="compositionally biased region" description="Basic and acidic residues" evidence="8">
    <location>
        <begin position="334"/>
        <end position="345"/>
    </location>
</feature>
<dbReference type="SUPFAM" id="SSF55486">
    <property type="entry name" value="Metalloproteases ('zincins'), catalytic domain"/>
    <property type="match status" value="1"/>
</dbReference>
<keyword evidence="6" id="KW-0482">Metalloprotease</keyword>
<feature type="domain" description="Peptidase M4 C-terminal" evidence="10">
    <location>
        <begin position="454"/>
        <end position="622"/>
    </location>
</feature>
<keyword evidence="13" id="KW-1185">Reference proteome</keyword>
<dbReference type="Gene3D" id="3.10.170.10">
    <property type="match status" value="1"/>
</dbReference>
<dbReference type="PRINTS" id="PR00730">
    <property type="entry name" value="THERMOLYSIN"/>
</dbReference>
<comment type="similarity">
    <text evidence="1">Belongs to the peptidase M4 family.</text>
</comment>
<evidence type="ECO:0000259" key="10">
    <source>
        <dbReference type="Pfam" id="PF02868"/>
    </source>
</evidence>
<dbReference type="Pfam" id="PF20242">
    <property type="entry name" value="Emfourin"/>
    <property type="match status" value="1"/>
</dbReference>
<dbReference type="Proteomes" id="UP000323221">
    <property type="component" value="Unassembled WGS sequence"/>
</dbReference>
<dbReference type="GO" id="GO:0046872">
    <property type="term" value="F:metal ion binding"/>
    <property type="evidence" value="ECO:0007669"/>
    <property type="project" value="UniProtKB-KW"/>
</dbReference>
<dbReference type="CDD" id="cd09597">
    <property type="entry name" value="M4_TLP"/>
    <property type="match status" value="1"/>
</dbReference>
<dbReference type="Pfam" id="PF02868">
    <property type="entry name" value="Peptidase_M4_C"/>
    <property type="match status" value="1"/>
</dbReference>
<evidence type="ECO:0000256" key="5">
    <source>
        <dbReference type="ARBA" id="ARBA00022833"/>
    </source>
</evidence>
<dbReference type="InterPro" id="IPR001570">
    <property type="entry name" value="Peptidase_M4_C_domain"/>
</dbReference>
<dbReference type="Gene3D" id="3.40.50.1110">
    <property type="entry name" value="SGNH hydrolase"/>
    <property type="match status" value="1"/>
</dbReference>
<dbReference type="PANTHER" id="PTHR43579">
    <property type="match status" value="1"/>
</dbReference>
<name>A0A5M8QFE0_9MICO</name>
<feature type="compositionally biased region" description="Basic and acidic residues" evidence="8">
    <location>
        <begin position="737"/>
        <end position="750"/>
    </location>
</feature>
<dbReference type="InterPro" id="IPR036514">
    <property type="entry name" value="SGNH_hydro_sf"/>
</dbReference>
<protein>
    <recommendedName>
        <fullName evidence="14">SGNH hydrolase-type esterase domain-containing protein</fullName>
    </recommendedName>
</protein>
<evidence type="ECO:0000256" key="4">
    <source>
        <dbReference type="ARBA" id="ARBA00022801"/>
    </source>
</evidence>
<dbReference type="AlphaFoldDB" id="A0A5M8QFE0"/>
<dbReference type="RefSeq" id="WP_146356010.1">
    <property type="nucleotide sequence ID" value="NZ_VOIR01000013.1"/>
</dbReference>
<evidence type="ECO:0000259" key="11">
    <source>
        <dbReference type="Pfam" id="PF13472"/>
    </source>
</evidence>
<dbReference type="OrthoDB" id="291295at2"/>
<dbReference type="InterPro" id="IPR023612">
    <property type="entry name" value="Peptidase_M4"/>
</dbReference>
<evidence type="ECO:0000256" key="2">
    <source>
        <dbReference type="ARBA" id="ARBA00022670"/>
    </source>
</evidence>
<feature type="active site" description="Proton donor" evidence="7">
    <location>
        <position position="545"/>
    </location>
</feature>
<feature type="compositionally biased region" description="Acidic residues" evidence="8">
    <location>
        <begin position="751"/>
        <end position="761"/>
    </location>
</feature>
<dbReference type="InterPro" id="IPR013856">
    <property type="entry name" value="Peptidase_M4_domain"/>
</dbReference>
<organism evidence="12 13">
    <name type="scientific">Agrococcus sediminis</name>
    <dbReference type="NCBI Taxonomy" id="2599924"/>
    <lineage>
        <taxon>Bacteria</taxon>
        <taxon>Bacillati</taxon>
        <taxon>Actinomycetota</taxon>
        <taxon>Actinomycetes</taxon>
        <taxon>Micrococcales</taxon>
        <taxon>Microbacteriaceae</taxon>
        <taxon>Agrococcus</taxon>
    </lineage>
</organism>
<feature type="region of interest" description="Disordered" evidence="8">
    <location>
        <begin position="737"/>
        <end position="761"/>
    </location>
</feature>
<keyword evidence="5" id="KW-0862">Zinc</keyword>
<gene>
    <name evidence="12" type="ORF">FQ330_05925</name>
</gene>
<reference evidence="12 13" key="1">
    <citation type="submission" date="2019-08" db="EMBL/GenBank/DDBJ databases">
        <title>Agrococcus lahaulensis sp. nov., isolated from a cold desert of the Indian Himalayas.</title>
        <authorList>
            <person name="Qu J.H."/>
        </authorList>
    </citation>
    <scope>NUCLEOTIDE SEQUENCE [LARGE SCALE GENOMIC DNA]</scope>
    <source>
        <strain evidence="12 13">NS18</strain>
    </source>
</reference>
<proteinExistence type="inferred from homology"/>
<evidence type="ECO:0000259" key="9">
    <source>
        <dbReference type="Pfam" id="PF01447"/>
    </source>
</evidence>
<evidence type="ECO:0000256" key="7">
    <source>
        <dbReference type="PIRSR" id="PIRSR623612-1"/>
    </source>
</evidence>
<evidence type="ECO:0008006" key="14">
    <source>
        <dbReference type="Google" id="ProtNLM"/>
    </source>
</evidence>
<dbReference type="SUPFAM" id="SSF52266">
    <property type="entry name" value="SGNH hydrolase"/>
    <property type="match status" value="1"/>
</dbReference>
<evidence type="ECO:0000313" key="12">
    <source>
        <dbReference type="EMBL" id="KAA6433633.1"/>
    </source>
</evidence>
<dbReference type="InterPro" id="IPR052759">
    <property type="entry name" value="Metalloprotease_M4"/>
</dbReference>
<evidence type="ECO:0000256" key="6">
    <source>
        <dbReference type="ARBA" id="ARBA00023049"/>
    </source>
</evidence>
<dbReference type="Pfam" id="PF13472">
    <property type="entry name" value="Lipase_GDSL_2"/>
    <property type="match status" value="1"/>
</dbReference>
<evidence type="ECO:0000256" key="8">
    <source>
        <dbReference type="SAM" id="MobiDB-lite"/>
    </source>
</evidence>
<dbReference type="InterPro" id="IPR013830">
    <property type="entry name" value="SGNH_hydro"/>
</dbReference>
<evidence type="ECO:0000313" key="13">
    <source>
        <dbReference type="Proteomes" id="UP000323221"/>
    </source>
</evidence>
<evidence type="ECO:0000256" key="1">
    <source>
        <dbReference type="ARBA" id="ARBA00009388"/>
    </source>
</evidence>
<sequence length="761" mass="79200">MQLAARIGATAAVAARRAERALHRLARPAAFALAPVLLGQAKRLQSGLVWLPEPAGTRAGTVGEGDGAPLRLLVIGDSTATGVGAERLDDSLAVQTAALVAGYRGRPVAWRIEGLEGSNAAQVLERHLPAVGAPDDAPWDAIVLLVGANDALQLVSRRAFARAIGGLVDGLEQRLAPGGVLGLAGAPQIDTFEWLPQPIRSLIGGHARSLDDVLQRIAAAEPHVLHLPTPAILEPHLHASDGFHPSAAGYRHWAAIIAPRIARALRERQSDGAPHPSARHGIVPPFLLERLAAAGSPAASVAAHTLGLDRGIRAERAAAPAHRGLRAPAPARVPGERPAPHRIVSDARGTTALPGDPVRTEGDPATGDPAADQAFDGLGDSWRVLFEALGRDSLDGAGMPLLATVHYGQRYDNAFWDGERMVFGDGDGEVFAGFTGAVDVIGHELGHGVISATADLVYRDEPGALNESIADVLGALVKQHSLGQRADEADWLIGAGVFTERVRGVALRSMAAPGTAFDDPVLGKDPQPGHMRDLVVTTDDLGGVHINSGIPNRAFHLAATAIGGHAWEAPGRIWMDALTGPLPRTAGFRDFAEATLAAAATRYGDDARETGAVRAAWEAVGVLEPAVGPAHGDGAAPTDAAPTDAAHDAVRVARSGGMLGRTRAAVLELEAIPGADRERLDTLVASGALEALDGQAMPDAPLWRVTVETRCDVTVAEPLLPEEVLELLRRLLELGDRPLGGDEPVAHEGDEPVALEGDEPA</sequence>
<dbReference type="InterPro" id="IPR027268">
    <property type="entry name" value="Peptidase_M4/M1_CTD_sf"/>
</dbReference>
<feature type="active site" evidence="7">
    <location>
        <position position="444"/>
    </location>
</feature>
<keyword evidence="4" id="KW-0378">Hydrolase</keyword>
<dbReference type="GO" id="GO:0006508">
    <property type="term" value="P:proteolysis"/>
    <property type="evidence" value="ECO:0007669"/>
    <property type="project" value="UniProtKB-KW"/>
</dbReference>
<dbReference type="GO" id="GO:0004222">
    <property type="term" value="F:metalloendopeptidase activity"/>
    <property type="evidence" value="ECO:0007669"/>
    <property type="project" value="InterPro"/>
</dbReference>
<keyword evidence="2" id="KW-0645">Protease</keyword>
<dbReference type="InterPro" id="IPR049457">
    <property type="entry name" value="Emfourin"/>
</dbReference>
<keyword evidence="3" id="KW-0479">Metal-binding</keyword>